<keyword evidence="1" id="KW-1133">Transmembrane helix</keyword>
<evidence type="ECO:0000313" key="2">
    <source>
        <dbReference type="EMBL" id="MBX55294.1"/>
    </source>
</evidence>
<dbReference type="EMBL" id="GGEC01074810">
    <property type="protein sequence ID" value="MBX55294.1"/>
    <property type="molecule type" value="Transcribed_RNA"/>
</dbReference>
<evidence type="ECO:0000256" key="1">
    <source>
        <dbReference type="SAM" id="Phobius"/>
    </source>
</evidence>
<keyword evidence="1" id="KW-0472">Membrane</keyword>
<accession>A0A2P2PKL3</accession>
<organism evidence="2">
    <name type="scientific">Rhizophora mucronata</name>
    <name type="common">Asiatic mangrove</name>
    <dbReference type="NCBI Taxonomy" id="61149"/>
    <lineage>
        <taxon>Eukaryota</taxon>
        <taxon>Viridiplantae</taxon>
        <taxon>Streptophyta</taxon>
        <taxon>Embryophyta</taxon>
        <taxon>Tracheophyta</taxon>
        <taxon>Spermatophyta</taxon>
        <taxon>Magnoliopsida</taxon>
        <taxon>eudicotyledons</taxon>
        <taxon>Gunneridae</taxon>
        <taxon>Pentapetalae</taxon>
        <taxon>rosids</taxon>
        <taxon>fabids</taxon>
        <taxon>Malpighiales</taxon>
        <taxon>Rhizophoraceae</taxon>
        <taxon>Rhizophora</taxon>
    </lineage>
</organism>
<proteinExistence type="predicted"/>
<sequence>MFAVEIVSIISFVTIKFYTIISLCKLFSLFLSALFFVLGENFYPDRMCKNIPLLELNMQNGNV</sequence>
<dbReference type="AlphaFoldDB" id="A0A2P2PKL3"/>
<protein>
    <submittedName>
        <fullName evidence="2">Uncharacterized protein</fullName>
    </submittedName>
</protein>
<feature type="transmembrane region" description="Helical" evidence="1">
    <location>
        <begin position="6"/>
        <end position="39"/>
    </location>
</feature>
<keyword evidence="1" id="KW-0812">Transmembrane</keyword>
<name>A0A2P2PKL3_RHIMU</name>
<reference evidence="2" key="1">
    <citation type="submission" date="2018-02" db="EMBL/GenBank/DDBJ databases">
        <title>Rhizophora mucronata_Transcriptome.</title>
        <authorList>
            <person name="Meera S.P."/>
            <person name="Sreeshan A."/>
            <person name="Augustine A."/>
        </authorList>
    </citation>
    <scope>NUCLEOTIDE SEQUENCE</scope>
    <source>
        <tissue evidence="2">Leaf</tissue>
    </source>
</reference>